<evidence type="ECO:0000259" key="1">
    <source>
        <dbReference type="Pfam" id="PF13274"/>
    </source>
</evidence>
<dbReference type="EMBL" id="AZFY01000124">
    <property type="protein sequence ID" value="KRM03821.1"/>
    <property type="molecule type" value="Genomic_DNA"/>
</dbReference>
<dbReference type="RefSeq" id="WP_035179492.1">
    <property type="nucleotide sequence ID" value="NZ_AZFY01000124.1"/>
</dbReference>
<protein>
    <submittedName>
        <fullName evidence="2">Prophage ps3 protein 01</fullName>
    </submittedName>
    <submittedName>
        <fullName evidence="3">XRE family transcriptional regulator</fullName>
    </submittedName>
</protein>
<reference evidence="2" key="1">
    <citation type="journal article" date="2014" name="Genome Announc.">
        <title>Draft Genome Sequences of Two Lactobacillus Strains, L. farraginis JCM 14108T and L. composti JCM 14202T, Isolated from Compost of Distilled Shochu Residue.</title>
        <authorList>
            <person name="Yuki M."/>
            <person name="Oshima K."/>
            <person name="Suda W."/>
            <person name="Kitahara M."/>
            <person name="Kitamura K."/>
            <person name="Iida T."/>
            <person name="Hattori M."/>
            <person name="Ohkuma M."/>
        </authorList>
    </citation>
    <scope>NUCLEOTIDE SEQUENCE [LARGE SCALE GENOMIC DNA]</scope>
    <source>
        <strain evidence="2">JCM 14108</strain>
    </source>
</reference>
<gene>
    <name evidence="3" type="ORF">FD41_GL001068</name>
    <name evidence="2" type="ORF">JCM14108_1602</name>
</gene>
<sequence>MKEVMKFVNWFRVHNNADLKRYDFAEPLTQMKVMKLLYYVQGVSLAVNNEKAFPEKIVAWKYGPAVEKVHKKYAGCRNILGSITQKDLNDYREIESDPKLSIVVNAVQDAFGDKSAADLMHQTHHEAPWQDTPQSEAISLKKMKDFFLKEVVEID</sequence>
<dbReference type="eggNOG" id="COG3600">
    <property type="taxonomic scope" value="Bacteria"/>
</dbReference>
<dbReference type="Pfam" id="PF13274">
    <property type="entry name" value="SocA_Panacea"/>
    <property type="match status" value="1"/>
</dbReference>
<evidence type="ECO:0000313" key="4">
    <source>
        <dbReference type="Proteomes" id="UP000019488"/>
    </source>
</evidence>
<comment type="caution">
    <text evidence="2">The sequence shown here is derived from an EMBL/GenBank/DDBJ whole genome shotgun (WGS) entry which is preliminary data.</text>
</comment>
<evidence type="ECO:0000313" key="3">
    <source>
        <dbReference type="EMBL" id="KRM03821.1"/>
    </source>
</evidence>
<dbReference type="Proteomes" id="UP000019488">
    <property type="component" value="Unassembled WGS sequence"/>
</dbReference>
<evidence type="ECO:0000313" key="2">
    <source>
        <dbReference type="EMBL" id="GAF36626.1"/>
    </source>
</evidence>
<dbReference type="PATRIC" id="fig|1423743.5.peg.1100"/>
<dbReference type="EMBL" id="BAKI01000014">
    <property type="protein sequence ID" value="GAF36626.1"/>
    <property type="molecule type" value="Genomic_DNA"/>
</dbReference>
<proteinExistence type="predicted"/>
<dbReference type="OrthoDB" id="9799173at2"/>
<evidence type="ECO:0000313" key="5">
    <source>
        <dbReference type="Proteomes" id="UP000051966"/>
    </source>
</evidence>
<organism evidence="2 4">
    <name type="scientific">Lentilactobacillus farraginis DSM 18382 = JCM 14108</name>
    <dbReference type="NCBI Taxonomy" id="1423743"/>
    <lineage>
        <taxon>Bacteria</taxon>
        <taxon>Bacillati</taxon>
        <taxon>Bacillota</taxon>
        <taxon>Bacilli</taxon>
        <taxon>Lactobacillales</taxon>
        <taxon>Lactobacillaceae</taxon>
        <taxon>Lentilactobacillus</taxon>
    </lineage>
</organism>
<dbReference type="AlphaFoldDB" id="X0PJ82"/>
<dbReference type="STRING" id="1423743.FD41_GL001068"/>
<dbReference type="Proteomes" id="UP000051966">
    <property type="component" value="Unassembled WGS sequence"/>
</dbReference>
<keyword evidence="5" id="KW-1185">Reference proteome</keyword>
<dbReference type="InterPro" id="IPR025272">
    <property type="entry name" value="SocA_Panacea"/>
</dbReference>
<name>X0PJ82_9LACO</name>
<accession>X0PJ82</accession>
<reference evidence="3 5" key="2">
    <citation type="journal article" date="2015" name="Genome Announc.">
        <title>Expanding the biotechnology potential of lactobacilli through comparative genomics of 213 strains and associated genera.</title>
        <authorList>
            <person name="Sun Z."/>
            <person name="Harris H.M."/>
            <person name="McCann A."/>
            <person name="Guo C."/>
            <person name="Argimon S."/>
            <person name="Zhang W."/>
            <person name="Yang X."/>
            <person name="Jeffery I.B."/>
            <person name="Cooney J.C."/>
            <person name="Kagawa T.F."/>
            <person name="Liu W."/>
            <person name="Song Y."/>
            <person name="Salvetti E."/>
            <person name="Wrobel A."/>
            <person name="Rasinkangas P."/>
            <person name="Parkhill J."/>
            <person name="Rea M.C."/>
            <person name="O'Sullivan O."/>
            <person name="Ritari J."/>
            <person name="Douillard F.P."/>
            <person name="Paul Ross R."/>
            <person name="Yang R."/>
            <person name="Briner A.E."/>
            <person name="Felis G.E."/>
            <person name="de Vos W.M."/>
            <person name="Barrangou R."/>
            <person name="Klaenhammer T.R."/>
            <person name="Caufield P.W."/>
            <person name="Cui Y."/>
            <person name="Zhang H."/>
            <person name="O'Toole P.W."/>
        </authorList>
    </citation>
    <scope>NUCLEOTIDE SEQUENCE [LARGE SCALE GENOMIC DNA]</scope>
    <source>
        <strain evidence="3 5">DSM 18382</strain>
    </source>
</reference>
<feature type="domain" description="Antitoxin SocA-like Panacea" evidence="1">
    <location>
        <begin position="33"/>
        <end position="130"/>
    </location>
</feature>